<dbReference type="Proteomes" id="UP001058974">
    <property type="component" value="Chromosome 5"/>
</dbReference>
<dbReference type="InterPro" id="IPR051320">
    <property type="entry name" value="Viral_Replic_Matur_Polypro"/>
</dbReference>
<dbReference type="AlphaFoldDB" id="A0A9D5ANL1"/>
<proteinExistence type="predicted"/>
<comment type="caution">
    <text evidence="2">The sequence shown here is derived from an EMBL/GenBank/DDBJ whole genome shotgun (WGS) entry which is preliminary data.</text>
</comment>
<gene>
    <name evidence="2" type="ORF">KIW84_057932</name>
</gene>
<protein>
    <recommendedName>
        <fullName evidence="1">Reverse transcriptase/retrotransposon-derived protein RNase H-like domain-containing protein</fullName>
    </recommendedName>
</protein>
<dbReference type="InterPro" id="IPR041577">
    <property type="entry name" value="RT_RNaseH_2"/>
</dbReference>
<evidence type="ECO:0000259" key="1">
    <source>
        <dbReference type="Pfam" id="PF17919"/>
    </source>
</evidence>
<dbReference type="InterPro" id="IPR043502">
    <property type="entry name" value="DNA/RNA_pol_sf"/>
</dbReference>
<accession>A0A9D5ANL1</accession>
<dbReference type="Gramene" id="Psat05G0793200-T1">
    <property type="protein sequence ID" value="KAI5413544.1"/>
    <property type="gene ID" value="KIW84_057932"/>
</dbReference>
<dbReference type="Gene3D" id="3.30.70.270">
    <property type="match status" value="1"/>
</dbReference>
<sequence length="220" mass="25101">MAEGPGNFVSIVTINGLINTAAEAQHRSGKRKTLHIPSLSKTEIENHVAKLLNTWWFQPSTIPFSSPVLLLKKKDVWILSGFYRKFVRGYATLDLPSTNILRKDVFKWTQEEDFDELKHALAIAPVFVLPNFKEPFVVLTDTSGKAMGVVLIQGDHPIAYFSKLFCTRMVKASIYLRELHAVTSVVKRLRQCLLRHFFIIQTDHKSLKELLTQVIQTPEK</sequence>
<dbReference type="Pfam" id="PF17919">
    <property type="entry name" value="RT_RNaseH_2"/>
    <property type="match status" value="1"/>
</dbReference>
<keyword evidence="3" id="KW-1185">Reference proteome</keyword>
<evidence type="ECO:0000313" key="3">
    <source>
        <dbReference type="Proteomes" id="UP001058974"/>
    </source>
</evidence>
<name>A0A9D5ANL1_PEA</name>
<dbReference type="SUPFAM" id="SSF56672">
    <property type="entry name" value="DNA/RNA polymerases"/>
    <property type="match status" value="1"/>
</dbReference>
<dbReference type="EMBL" id="JAMSHJ010000005">
    <property type="protein sequence ID" value="KAI5413544.1"/>
    <property type="molecule type" value="Genomic_DNA"/>
</dbReference>
<feature type="domain" description="Reverse transcriptase/retrotransposon-derived protein RNase H-like" evidence="1">
    <location>
        <begin position="108"/>
        <end position="199"/>
    </location>
</feature>
<organism evidence="2 3">
    <name type="scientific">Pisum sativum</name>
    <name type="common">Garden pea</name>
    <name type="synonym">Lathyrus oleraceus</name>
    <dbReference type="NCBI Taxonomy" id="3888"/>
    <lineage>
        <taxon>Eukaryota</taxon>
        <taxon>Viridiplantae</taxon>
        <taxon>Streptophyta</taxon>
        <taxon>Embryophyta</taxon>
        <taxon>Tracheophyta</taxon>
        <taxon>Spermatophyta</taxon>
        <taxon>Magnoliopsida</taxon>
        <taxon>eudicotyledons</taxon>
        <taxon>Gunneridae</taxon>
        <taxon>Pentapetalae</taxon>
        <taxon>rosids</taxon>
        <taxon>fabids</taxon>
        <taxon>Fabales</taxon>
        <taxon>Fabaceae</taxon>
        <taxon>Papilionoideae</taxon>
        <taxon>50 kb inversion clade</taxon>
        <taxon>NPAAA clade</taxon>
        <taxon>Hologalegina</taxon>
        <taxon>IRL clade</taxon>
        <taxon>Fabeae</taxon>
        <taxon>Lathyrus</taxon>
    </lineage>
</organism>
<dbReference type="PANTHER" id="PTHR33064">
    <property type="entry name" value="POL PROTEIN"/>
    <property type="match status" value="1"/>
</dbReference>
<reference evidence="2 3" key="1">
    <citation type="journal article" date="2022" name="Nat. Genet.">
        <title>Improved pea reference genome and pan-genome highlight genomic features and evolutionary characteristics.</title>
        <authorList>
            <person name="Yang T."/>
            <person name="Liu R."/>
            <person name="Luo Y."/>
            <person name="Hu S."/>
            <person name="Wang D."/>
            <person name="Wang C."/>
            <person name="Pandey M.K."/>
            <person name="Ge S."/>
            <person name="Xu Q."/>
            <person name="Li N."/>
            <person name="Li G."/>
            <person name="Huang Y."/>
            <person name="Saxena R.K."/>
            <person name="Ji Y."/>
            <person name="Li M."/>
            <person name="Yan X."/>
            <person name="He Y."/>
            <person name="Liu Y."/>
            <person name="Wang X."/>
            <person name="Xiang C."/>
            <person name="Varshney R.K."/>
            <person name="Ding H."/>
            <person name="Gao S."/>
            <person name="Zong X."/>
        </authorList>
    </citation>
    <scope>NUCLEOTIDE SEQUENCE [LARGE SCALE GENOMIC DNA]</scope>
    <source>
        <strain evidence="2 3">cv. Zhongwan 6</strain>
    </source>
</reference>
<dbReference type="PANTHER" id="PTHR33064:SF37">
    <property type="entry name" value="RIBONUCLEASE H"/>
    <property type="match status" value="1"/>
</dbReference>
<dbReference type="InterPro" id="IPR043128">
    <property type="entry name" value="Rev_trsase/Diguanyl_cyclase"/>
</dbReference>
<evidence type="ECO:0000313" key="2">
    <source>
        <dbReference type="EMBL" id="KAI5413544.1"/>
    </source>
</evidence>